<evidence type="ECO:0000313" key="8">
    <source>
        <dbReference type="EMBL" id="QHU16345.1"/>
    </source>
</evidence>
<dbReference type="PROSITE" id="PS51324">
    <property type="entry name" value="ERV_ALR"/>
    <property type="match status" value="1"/>
</dbReference>
<evidence type="ECO:0000256" key="4">
    <source>
        <dbReference type="ARBA" id="ARBA00022827"/>
    </source>
</evidence>
<keyword evidence="3" id="KW-0285">Flavoprotein</keyword>
<dbReference type="InterPro" id="IPR036774">
    <property type="entry name" value="ERV/ALR_sulphydryl_oxid_sf"/>
</dbReference>
<sequence>MTKLWGSITWIFFHTISYRINNSYFLSHRLDILNIISKICGVLPCPYCREHANKYLAKNHFYHIRTKEQLISFLFNFHNNVNQRLHKTTESNSILNKYKTANIELIFKSFCNEYSKKRPHIPEYMNHMQRSLILKDVKYYFKNNGHHFINS</sequence>
<keyword evidence="4" id="KW-0274">FAD</keyword>
<dbReference type="Gene3D" id="1.20.120.310">
    <property type="entry name" value="ERV/ALR sulfhydryl oxidase domain"/>
    <property type="match status" value="1"/>
</dbReference>
<proteinExistence type="predicted"/>
<accession>A0A6C0KE92</accession>
<evidence type="ECO:0000256" key="1">
    <source>
        <dbReference type="ARBA" id="ARBA00001974"/>
    </source>
</evidence>
<dbReference type="InterPro" id="IPR017905">
    <property type="entry name" value="ERV/ALR_sulphydryl_oxidase"/>
</dbReference>
<comment type="cofactor">
    <cofactor evidence="1">
        <name>FAD</name>
        <dbReference type="ChEBI" id="CHEBI:57692"/>
    </cofactor>
</comment>
<feature type="domain" description="ERV/ALR sulfhydryl oxidase" evidence="7">
    <location>
        <begin position="1"/>
        <end position="99"/>
    </location>
</feature>
<dbReference type="EMBL" id="MN740880">
    <property type="protein sequence ID" value="QHU16345.1"/>
    <property type="molecule type" value="Genomic_DNA"/>
</dbReference>
<keyword evidence="6" id="KW-1015">Disulfide bond</keyword>
<evidence type="ECO:0000256" key="2">
    <source>
        <dbReference type="ARBA" id="ARBA00012512"/>
    </source>
</evidence>
<evidence type="ECO:0000256" key="3">
    <source>
        <dbReference type="ARBA" id="ARBA00022630"/>
    </source>
</evidence>
<name>A0A6C0KE92_9ZZZZ</name>
<keyword evidence="5" id="KW-0560">Oxidoreductase</keyword>
<reference evidence="8" key="1">
    <citation type="journal article" date="2020" name="Nature">
        <title>Giant virus diversity and host interactions through global metagenomics.</title>
        <authorList>
            <person name="Schulz F."/>
            <person name="Roux S."/>
            <person name="Paez-Espino D."/>
            <person name="Jungbluth S."/>
            <person name="Walsh D.A."/>
            <person name="Denef V.J."/>
            <person name="McMahon K.D."/>
            <person name="Konstantinidis K.T."/>
            <person name="Eloe-Fadrosh E.A."/>
            <person name="Kyrpides N.C."/>
            <person name="Woyke T."/>
        </authorList>
    </citation>
    <scope>NUCLEOTIDE SEQUENCE</scope>
    <source>
        <strain evidence="8">GVMAG-S-3300011013-78</strain>
    </source>
</reference>
<dbReference type="Pfam" id="PF04777">
    <property type="entry name" value="Evr1_Alr"/>
    <property type="match status" value="1"/>
</dbReference>
<dbReference type="SUPFAM" id="SSF69000">
    <property type="entry name" value="FAD-dependent thiol oxidase"/>
    <property type="match status" value="1"/>
</dbReference>
<evidence type="ECO:0000259" key="7">
    <source>
        <dbReference type="PROSITE" id="PS51324"/>
    </source>
</evidence>
<evidence type="ECO:0000256" key="6">
    <source>
        <dbReference type="ARBA" id="ARBA00023157"/>
    </source>
</evidence>
<dbReference type="AlphaFoldDB" id="A0A6C0KE92"/>
<dbReference type="EC" id="1.8.3.2" evidence="2"/>
<evidence type="ECO:0000256" key="5">
    <source>
        <dbReference type="ARBA" id="ARBA00023002"/>
    </source>
</evidence>
<dbReference type="GO" id="GO:0016972">
    <property type="term" value="F:thiol oxidase activity"/>
    <property type="evidence" value="ECO:0007669"/>
    <property type="project" value="UniProtKB-EC"/>
</dbReference>
<protein>
    <recommendedName>
        <fullName evidence="2">thiol oxidase</fullName>
        <ecNumber evidence="2">1.8.3.2</ecNumber>
    </recommendedName>
</protein>
<organism evidence="8">
    <name type="scientific">viral metagenome</name>
    <dbReference type="NCBI Taxonomy" id="1070528"/>
    <lineage>
        <taxon>unclassified sequences</taxon>
        <taxon>metagenomes</taxon>
        <taxon>organismal metagenomes</taxon>
    </lineage>
</organism>